<evidence type="ECO:0000256" key="4">
    <source>
        <dbReference type="ARBA" id="ARBA00022728"/>
    </source>
</evidence>
<dbReference type="GO" id="GO:1990726">
    <property type="term" value="C:Lsm1-7-Pat1 complex"/>
    <property type="evidence" value="ECO:0007669"/>
    <property type="project" value="TreeGrafter"/>
</dbReference>
<keyword evidence="4" id="KW-0747">Spliceosome</keyword>
<evidence type="ECO:0000256" key="3">
    <source>
        <dbReference type="ARBA" id="ARBA00022664"/>
    </source>
</evidence>
<dbReference type="Proteomes" id="UP000243876">
    <property type="component" value="Unassembled WGS sequence"/>
</dbReference>
<evidence type="ECO:0000256" key="2">
    <source>
        <dbReference type="ARBA" id="ARBA00006850"/>
    </source>
</evidence>
<gene>
    <name evidence="10" type="primary">SPOSA6832_02357</name>
</gene>
<dbReference type="GO" id="GO:0071011">
    <property type="term" value="C:precatalytic spliceosome"/>
    <property type="evidence" value="ECO:0007669"/>
    <property type="project" value="TreeGrafter"/>
</dbReference>
<dbReference type="GO" id="GO:0071013">
    <property type="term" value="C:catalytic step 2 spliceosome"/>
    <property type="evidence" value="ECO:0007669"/>
    <property type="project" value="TreeGrafter"/>
</dbReference>
<evidence type="ECO:0000256" key="8">
    <source>
        <dbReference type="ARBA" id="ARBA00023274"/>
    </source>
</evidence>
<feature type="domain" description="Sm" evidence="9">
    <location>
        <begin position="8"/>
        <end position="57"/>
    </location>
</feature>
<dbReference type="InterPro" id="IPR016654">
    <property type="entry name" value="U6_snRNA_Lsm2"/>
</dbReference>
<dbReference type="PANTHER" id="PTHR13829">
    <property type="entry name" value="SNRNP CORE PROTEIN FAMILY MEMBER"/>
    <property type="match status" value="1"/>
</dbReference>
<name>A0A0D6ELE6_SPOSA</name>
<organism evidence="10 11">
    <name type="scientific">Sporidiobolus salmonicolor</name>
    <name type="common">Yeast-like fungus</name>
    <name type="synonym">Sporobolomyces salmonicolor</name>
    <dbReference type="NCBI Taxonomy" id="5005"/>
    <lineage>
        <taxon>Eukaryota</taxon>
        <taxon>Fungi</taxon>
        <taxon>Dikarya</taxon>
        <taxon>Basidiomycota</taxon>
        <taxon>Pucciniomycotina</taxon>
        <taxon>Microbotryomycetes</taxon>
        <taxon>Sporidiobolales</taxon>
        <taxon>Sporidiobolaceae</taxon>
        <taxon>Sporobolomyces</taxon>
    </lineage>
</organism>
<proteinExistence type="inferred from homology"/>
<protein>
    <submittedName>
        <fullName evidence="10">SPOSA6832_02357-mRNA-1:cds</fullName>
    </submittedName>
</protein>
<keyword evidence="11" id="KW-1185">Reference proteome</keyword>
<evidence type="ECO:0000259" key="9">
    <source>
        <dbReference type="Pfam" id="PF01423"/>
    </source>
</evidence>
<comment type="subcellular location">
    <subcellularLocation>
        <location evidence="1">Nucleus</location>
    </subcellularLocation>
</comment>
<reference evidence="11" key="1">
    <citation type="submission" date="2015-02" db="EMBL/GenBank/DDBJ databases">
        <authorList>
            <person name="Gon?alves P."/>
        </authorList>
    </citation>
    <scope>NUCLEOTIDE SEQUENCE [LARGE SCALE GENOMIC DNA]</scope>
</reference>
<dbReference type="Gene3D" id="2.30.30.100">
    <property type="match status" value="1"/>
</dbReference>
<dbReference type="GO" id="GO:0000398">
    <property type="term" value="P:mRNA splicing, via spliceosome"/>
    <property type="evidence" value="ECO:0007669"/>
    <property type="project" value="TreeGrafter"/>
</dbReference>
<dbReference type="GO" id="GO:0000932">
    <property type="term" value="C:P-body"/>
    <property type="evidence" value="ECO:0007669"/>
    <property type="project" value="TreeGrafter"/>
</dbReference>
<evidence type="ECO:0000313" key="11">
    <source>
        <dbReference type="Proteomes" id="UP000243876"/>
    </source>
</evidence>
<comment type="similarity">
    <text evidence="2">Belongs to the snRNP Sm proteins family.</text>
</comment>
<dbReference type="OrthoDB" id="10256176at2759"/>
<dbReference type="AlphaFoldDB" id="A0A0D6ELE6"/>
<dbReference type="GO" id="GO:0003723">
    <property type="term" value="F:RNA binding"/>
    <property type="evidence" value="ECO:0007669"/>
    <property type="project" value="UniProtKB-KW"/>
</dbReference>
<dbReference type="EMBL" id="CENE01000008">
    <property type="protein sequence ID" value="CEQ40711.1"/>
    <property type="molecule type" value="Genomic_DNA"/>
</dbReference>
<dbReference type="GO" id="GO:0005688">
    <property type="term" value="C:U6 snRNP"/>
    <property type="evidence" value="ECO:0007669"/>
    <property type="project" value="TreeGrafter"/>
</dbReference>
<accession>A0A0D6ELE6</accession>
<keyword evidence="6" id="KW-0508">mRNA splicing</keyword>
<evidence type="ECO:0000256" key="1">
    <source>
        <dbReference type="ARBA" id="ARBA00004123"/>
    </source>
</evidence>
<dbReference type="GO" id="GO:0046540">
    <property type="term" value="C:U4/U6 x U5 tri-snRNP complex"/>
    <property type="evidence" value="ECO:0007669"/>
    <property type="project" value="TreeGrafter"/>
</dbReference>
<dbReference type="SUPFAM" id="SSF50182">
    <property type="entry name" value="Sm-like ribonucleoproteins"/>
    <property type="match status" value="1"/>
</dbReference>
<sequence length="76" mass="8756">MLQLIFSVLKTLQDQELTVELKNDMAIRGQLKSLTQQSGVRRFLNIKLDNIRVLDEERYPHMVGPPPCAHLKATVR</sequence>
<keyword evidence="7" id="KW-0539">Nucleus</keyword>
<evidence type="ECO:0000313" key="10">
    <source>
        <dbReference type="EMBL" id="CEQ40711.1"/>
    </source>
</evidence>
<dbReference type="Pfam" id="PF01423">
    <property type="entry name" value="LSM"/>
    <property type="match status" value="1"/>
</dbReference>
<evidence type="ECO:0000256" key="7">
    <source>
        <dbReference type="ARBA" id="ARBA00023242"/>
    </source>
</evidence>
<dbReference type="InterPro" id="IPR001163">
    <property type="entry name" value="Sm_dom_euk/arc"/>
</dbReference>
<evidence type="ECO:0000256" key="5">
    <source>
        <dbReference type="ARBA" id="ARBA00022884"/>
    </source>
</evidence>
<evidence type="ECO:0000256" key="6">
    <source>
        <dbReference type="ARBA" id="ARBA00023187"/>
    </source>
</evidence>
<keyword evidence="5" id="KW-0694">RNA-binding</keyword>
<dbReference type="PANTHER" id="PTHR13829:SF2">
    <property type="entry name" value="U6 SNRNA-ASSOCIATED SM-LIKE PROTEIN LSM2"/>
    <property type="match status" value="1"/>
</dbReference>
<keyword evidence="3" id="KW-0507">mRNA processing</keyword>
<keyword evidence="8" id="KW-0687">Ribonucleoprotein</keyword>
<dbReference type="InterPro" id="IPR010920">
    <property type="entry name" value="LSM_dom_sf"/>
</dbReference>